<dbReference type="Pfam" id="PF06267">
    <property type="entry name" value="DUF1028"/>
    <property type="match status" value="1"/>
</dbReference>
<name>A0A348WHQ6_9RHOB</name>
<dbReference type="InterPro" id="IPR010430">
    <property type="entry name" value="DUF1028"/>
</dbReference>
<dbReference type="InterPro" id="IPR029055">
    <property type="entry name" value="Ntn_hydrolases_N"/>
</dbReference>
<sequence length="225" mass="23149">MTFSLAGRDPETGDIGFAVATSSVCVGARVGALAEGVVVLSQARTDPRLHQVGLRAWEQSASAETTLAAMQDAATALHWRQLGVLPAQGTPLHHTGASCLGACGGVTGDHALAIGNFLGSDAVLPAMIAGFEAAKGHLSERLMAGMLAGEAAGSERDPLQSASVMVLGAEALKDVDLRIDDSTDPLADLNRLLAGWLPKAPAYRLRALDPDSAPLSSTIEHPDRA</sequence>
<dbReference type="SUPFAM" id="SSF56235">
    <property type="entry name" value="N-terminal nucleophile aminohydrolases (Ntn hydrolases)"/>
    <property type="match status" value="1"/>
</dbReference>
<dbReference type="EMBL" id="DMVW01000188">
    <property type="protein sequence ID" value="HAR54068.1"/>
    <property type="molecule type" value="Genomic_DNA"/>
</dbReference>
<evidence type="ECO:0000313" key="1">
    <source>
        <dbReference type="EMBL" id="HAR54068.1"/>
    </source>
</evidence>
<gene>
    <name evidence="1" type="ORF">DCS45_19650</name>
</gene>
<dbReference type="PANTHER" id="PTHR39328">
    <property type="entry name" value="BLL2871 PROTEIN"/>
    <property type="match status" value="1"/>
</dbReference>
<organism evidence="1 2">
    <name type="scientific">Roseovarius nubinhibens</name>
    <dbReference type="NCBI Taxonomy" id="314263"/>
    <lineage>
        <taxon>Bacteria</taxon>
        <taxon>Pseudomonadati</taxon>
        <taxon>Pseudomonadota</taxon>
        <taxon>Alphaproteobacteria</taxon>
        <taxon>Rhodobacterales</taxon>
        <taxon>Roseobacteraceae</taxon>
        <taxon>Roseovarius</taxon>
    </lineage>
</organism>
<dbReference type="Proteomes" id="UP000264719">
    <property type="component" value="Unassembled WGS sequence"/>
</dbReference>
<dbReference type="Gene3D" id="3.60.20.10">
    <property type="entry name" value="Glutamine Phosphoribosylpyrophosphate, subunit 1, domain 1"/>
    <property type="match status" value="1"/>
</dbReference>
<dbReference type="AlphaFoldDB" id="A0A348WHQ6"/>
<comment type="caution">
    <text evidence="1">The sequence shown here is derived from an EMBL/GenBank/DDBJ whole genome shotgun (WGS) entry which is preliminary data.</text>
</comment>
<dbReference type="PANTHER" id="PTHR39328:SF1">
    <property type="entry name" value="BLL2871 PROTEIN"/>
    <property type="match status" value="1"/>
</dbReference>
<dbReference type="RefSeq" id="WP_339851758.1">
    <property type="nucleotide sequence ID" value="NZ_CAXAXR010000002.1"/>
</dbReference>
<protein>
    <submittedName>
        <fullName evidence="1">DUF1028 domain-containing protein</fullName>
    </submittedName>
</protein>
<evidence type="ECO:0000313" key="2">
    <source>
        <dbReference type="Proteomes" id="UP000264719"/>
    </source>
</evidence>
<accession>A0A348WHQ6</accession>
<reference evidence="1 2" key="1">
    <citation type="journal article" date="2018" name="Nat. Biotechnol.">
        <title>A standardized bacterial taxonomy based on genome phylogeny substantially revises the tree of life.</title>
        <authorList>
            <person name="Parks D.H."/>
            <person name="Chuvochina M."/>
            <person name="Waite D.W."/>
            <person name="Rinke C."/>
            <person name="Skarshewski A."/>
            <person name="Chaumeil P.A."/>
            <person name="Hugenholtz P."/>
        </authorList>
    </citation>
    <scope>NUCLEOTIDE SEQUENCE [LARGE SCALE GENOMIC DNA]</scope>
    <source>
        <strain evidence="1">UBA9169</strain>
    </source>
</reference>
<proteinExistence type="predicted"/>